<dbReference type="KEGG" id="mmw:Mmwyl1_2360"/>
<dbReference type="InterPro" id="IPR018060">
    <property type="entry name" value="HTH_AraC"/>
</dbReference>
<evidence type="ECO:0000259" key="3">
    <source>
        <dbReference type="PROSITE" id="PS01124"/>
    </source>
</evidence>
<dbReference type="InterPro" id="IPR009594">
    <property type="entry name" value="Tscrpt_reg_HTH_AraC_N"/>
</dbReference>
<dbReference type="InterPro" id="IPR009057">
    <property type="entry name" value="Homeodomain-like_sf"/>
</dbReference>
<evidence type="ECO:0000256" key="1">
    <source>
        <dbReference type="ARBA" id="ARBA00023015"/>
    </source>
</evidence>
<dbReference type="GO" id="GO:0043565">
    <property type="term" value="F:sequence-specific DNA binding"/>
    <property type="evidence" value="ECO:0007669"/>
    <property type="project" value="InterPro"/>
</dbReference>
<organism evidence="4">
    <name type="scientific">Marinomonas sp. (strain MWYL1)</name>
    <dbReference type="NCBI Taxonomy" id="400668"/>
    <lineage>
        <taxon>Bacteria</taxon>
        <taxon>Pseudomonadati</taxon>
        <taxon>Pseudomonadota</taxon>
        <taxon>Gammaproteobacteria</taxon>
        <taxon>Oceanospirillales</taxon>
        <taxon>Oceanospirillaceae</taxon>
        <taxon>Marinomonas</taxon>
    </lineage>
</organism>
<protein>
    <submittedName>
        <fullName evidence="4">AraC-type transcriptional regulator domain protein</fullName>
    </submittedName>
</protein>
<dbReference type="OrthoDB" id="34150at2"/>
<feature type="domain" description="HTH araC/xylS-type" evidence="3">
    <location>
        <begin position="192"/>
        <end position="290"/>
    </location>
</feature>
<keyword evidence="1" id="KW-0805">Transcription regulation</keyword>
<dbReference type="SUPFAM" id="SSF46689">
    <property type="entry name" value="Homeodomain-like"/>
    <property type="match status" value="2"/>
</dbReference>
<evidence type="ECO:0000313" key="4">
    <source>
        <dbReference type="EMBL" id="ABR71282.1"/>
    </source>
</evidence>
<sequence length="310" mass="34821">MSNPTENIVDLMLKLAPLEGYNLTSLSDVRLLRSNRPLSKTPVLYDPGIVIVCQGSKRGYFGEQCYLYDAEQYLAISVPVPFTMETDASTEQPLLAIYIHLNFKLAAELMLQLEQQGFEPPDHSPKSMISSRIEPALASSVIRFLQGLSKPLEAEILGPSLLRELYFHFLTGKQSNEIRSALAMQGQFGKISQVLKHIHHDYAKQIDLAQLAAKARMSVPTFHTHFKSITQMPPMQYVKSVRLHQARMLMARQSITAASASHAVGYESPSQFNREFKRLFGLPPAEEVKRMKEHFAVPPIHSGAEYVSSH</sequence>
<dbReference type="AlphaFoldDB" id="A6VXV3"/>
<accession>A6VXV3</accession>
<evidence type="ECO:0000256" key="2">
    <source>
        <dbReference type="ARBA" id="ARBA00023163"/>
    </source>
</evidence>
<dbReference type="SMART" id="SM00342">
    <property type="entry name" value="HTH_ARAC"/>
    <property type="match status" value="1"/>
</dbReference>
<dbReference type="PANTHER" id="PTHR43436">
    <property type="entry name" value="ARAC-FAMILY TRANSCRIPTIONAL REGULATOR"/>
    <property type="match status" value="1"/>
</dbReference>
<reference evidence="4" key="1">
    <citation type="submission" date="2007-06" db="EMBL/GenBank/DDBJ databases">
        <title>Complete sequence of Marinomonas sp. MWYL1.</title>
        <authorList>
            <consortium name="US DOE Joint Genome Institute"/>
            <person name="Copeland A."/>
            <person name="Lucas S."/>
            <person name="Lapidus A."/>
            <person name="Barry K."/>
            <person name="Glavina del Rio T."/>
            <person name="Dalin E."/>
            <person name="Tice H."/>
            <person name="Pitluck S."/>
            <person name="Kiss H."/>
            <person name="Brettin T."/>
            <person name="Bruce D."/>
            <person name="Detter J.C."/>
            <person name="Han C."/>
            <person name="Schmutz J."/>
            <person name="Larimer F."/>
            <person name="Land M."/>
            <person name="Hauser L."/>
            <person name="Kyrpides N."/>
            <person name="Kim E."/>
            <person name="Johnston A.W.B."/>
            <person name="Todd J.D."/>
            <person name="Rogers R."/>
            <person name="Wexler M."/>
            <person name="Bond P.L."/>
            <person name="Li Y."/>
            <person name="Richardson P."/>
        </authorList>
    </citation>
    <scope>NUCLEOTIDE SEQUENCE [LARGE SCALE GENOMIC DNA]</scope>
    <source>
        <strain evidence="4">MWYL1</strain>
    </source>
</reference>
<dbReference type="HOGENOM" id="CLU_000445_100_2_6"/>
<dbReference type="GO" id="GO:0003700">
    <property type="term" value="F:DNA-binding transcription factor activity"/>
    <property type="evidence" value="ECO:0007669"/>
    <property type="project" value="InterPro"/>
</dbReference>
<dbReference type="Pfam" id="PF12833">
    <property type="entry name" value="HTH_18"/>
    <property type="match status" value="1"/>
</dbReference>
<name>A6VXV3_MARMS</name>
<dbReference type="eggNOG" id="COG2207">
    <property type="taxonomic scope" value="Bacteria"/>
</dbReference>
<dbReference type="PROSITE" id="PS01124">
    <property type="entry name" value="HTH_ARAC_FAMILY_2"/>
    <property type="match status" value="1"/>
</dbReference>
<dbReference type="EMBL" id="CP000749">
    <property type="protein sequence ID" value="ABR71282.1"/>
    <property type="molecule type" value="Genomic_DNA"/>
</dbReference>
<dbReference type="Pfam" id="PF06719">
    <property type="entry name" value="AraC_N"/>
    <property type="match status" value="1"/>
</dbReference>
<dbReference type="STRING" id="400668.Mmwyl1_2360"/>
<dbReference type="PANTHER" id="PTHR43436:SF2">
    <property type="entry name" value="ARAC_XYLS FAMILY TRANSCRIPTIONAL REGULATOR"/>
    <property type="match status" value="1"/>
</dbReference>
<keyword evidence="2" id="KW-0804">Transcription</keyword>
<dbReference type="Gene3D" id="1.10.10.60">
    <property type="entry name" value="Homeodomain-like"/>
    <property type="match status" value="1"/>
</dbReference>
<proteinExistence type="predicted"/>
<gene>
    <name evidence="4" type="ordered locus">Mmwyl1_2360</name>
</gene>